<accession>K3XB70</accession>
<dbReference type="STRING" id="431595.K3XB70"/>
<dbReference type="InterPro" id="IPR051637">
    <property type="entry name" value="Ank_repeat_dom-contain_49"/>
</dbReference>
<dbReference type="Pfam" id="PF12796">
    <property type="entry name" value="Ank_2"/>
    <property type="match status" value="1"/>
</dbReference>
<dbReference type="VEuPathDB" id="FungiDB:PYU1_G014438"/>
<dbReference type="SUPFAM" id="SSF48403">
    <property type="entry name" value="Ankyrin repeat"/>
    <property type="match status" value="1"/>
</dbReference>
<evidence type="ECO:0000256" key="2">
    <source>
        <dbReference type="ARBA" id="ARBA00023043"/>
    </source>
</evidence>
<keyword evidence="2 3" id="KW-0040">ANK repeat</keyword>
<dbReference type="PANTHER" id="PTHR24180">
    <property type="entry name" value="CYCLIN-DEPENDENT KINASE INHIBITOR 2C-RELATED"/>
    <property type="match status" value="1"/>
</dbReference>
<feature type="repeat" description="ANK" evidence="3">
    <location>
        <begin position="78"/>
        <end position="110"/>
    </location>
</feature>
<dbReference type="Pfam" id="PF00023">
    <property type="entry name" value="Ank"/>
    <property type="match status" value="1"/>
</dbReference>
<keyword evidence="5" id="KW-1185">Reference proteome</keyword>
<dbReference type="InterPro" id="IPR036770">
    <property type="entry name" value="Ankyrin_rpt-contain_sf"/>
</dbReference>
<name>K3XB70_GLOUD</name>
<feature type="repeat" description="ANK" evidence="3">
    <location>
        <begin position="141"/>
        <end position="173"/>
    </location>
</feature>
<keyword evidence="1" id="KW-0677">Repeat</keyword>
<dbReference type="EnsemblProtists" id="PYU1_T014469">
    <property type="protein sequence ID" value="PYU1_T014469"/>
    <property type="gene ID" value="PYU1_G014438"/>
</dbReference>
<dbReference type="PROSITE" id="PS50297">
    <property type="entry name" value="ANK_REP_REGION"/>
    <property type="match status" value="1"/>
</dbReference>
<dbReference type="PANTHER" id="PTHR24180:SF45">
    <property type="entry name" value="POLY [ADP-RIBOSE] POLYMERASE TANKYRASE"/>
    <property type="match status" value="1"/>
</dbReference>
<dbReference type="AlphaFoldDB" id="K3XB70"/>
<reference evidence="5" key="2">
    <citation type="submission" date="2010-04" db="EMBL/GenBank/DDBJ databases">
        <authorList>
            <person name="Buell R."/>
            <person name="Hamilton J."/>
            <person name="Hostetler J."/>
        </authorList>
    </citation>
    <scope>NUCLEOTIDE SEQUENCE [LARGE SCALE GENOMIC DNA]</scope>
    <source>
        <strain evidence="5">DAOM:BR144</strain>
    </source>
</reference>
<reference evidence="5" key="1">
    <citation type="journal article" date="2010" name="Genome Biol.">
        <title>Genome sequence of the necrotrophic plant pathogen Pythium ultimum reveals original pathogenicity mechanisms and effector repertoire.</title>
        <authorList>
            <person name="Levesque C.A."/>
            <person name="Brouwer H."/>
            <person name="Cano L."/>
            <person name="Hamilton J.P."/>
            <person name="Holt C."/>
            <person name="Huitema E."/>
            <person name="Raffaele S."/>
            <person name="Robideau G.P."/>
            <person name="Thines M."/>
            <person name="Win J."/>
            <person name="Zerillo M.M."/>
            <person name="Beakes G.W."/>
            <person name="Boore J.L."/>
            <person name="Busam D."/>
            <person name="Dumas B."/>
            <person name="Ferriera S."/>
            <person name="Fuerstenberg S.I."/>
            <person name="Gachon C.M."/>
            <person name="Gaulin E."/>
            <person name="Govers F."/>
            <person name="Grenville-Briggs L."/>
            <person name="Horner N."/>
            <person name="Hostetler J."/>
            <person name="Jiang R.H."/>
            <person name="Johnson J."/>
            <person name="Krajaejun T."/>
            <person name="Lin H."/>
            <person name="Meijer H.J."/>
            <person name="Moore B."/>
            <person name="Morris P."/>
            <person name="Phuntmart V."/>
            <person name="Puiu D."/>
            <person name="Shetty J."/>
            <person name="Stajich J.E."/>
            <person name="Tripathy S."/>
            <person name="Wawra S."/>
            <person name="van West P."/>
            <person name="Whitty B.R."/>
            <person name="Coutinho P.M."/>
            <person name="Henrissat B."/>
            <person name="Martin F."/>
            <person name="Thomas P.D."/>
            <person name="Tyler B.M."/>
            <person name="De Vries R.P."/>
            <person name="Kamoun S."/>
            <person name="Yandell M."/>
            <person name="Tisserat N."/>
            <person name="Buell C.R."/>
        </authorList>
    </citation>
    <scope>NUCLEOTIDE SEQUENCE</scope>
    <source>
        <strain evidence="5">DAOM:BR144</strain>
    </source>
</reference>
<organism evidence="4 5">
    <name type="scientific">Globisporangium ultimum (strain ATCC 200006 / CBS 805.95 / DAOM BR144)</name>
    <name type="common">Pythium ultimum</name>
    <dbReference type="NCBI Taxonomy" id="431595"/>
    <lineage>
        <taxon>Eukaryota</taxon>
        <taxon>Sar</taxon>
        <taxon>Stramenopiles</taxon>
        <taxon>Oomycota</taxon>
        <taxon>Peronosporomycetes</taxon>
        <taxon>Pythiales</taxon>
        <taxon>Pythiaceae</taxon>
        <taxon>Globisporangium</taxon>
    </lineage>
</organism>
<sequence length="282" mass="31247">MLYTYATVSKYSRDEVDWFFDAVASGEHQVLSELISEGYSDTKMRDAKGNTPLFKVQDRDTAMVLLKYGADVNARNNNLETPLFAAARRRNAVVTKCLLQNGADVHAKDKNGYTALFTAASAENATMLINHGANVHALDSYGRTPLFAVVWGSTPDVVEAVIKAGANVHATDRFGQTPMFQLYGKGRARCLEVLIRYGAYETHRSTKLPNMAALKSSSFSCTMVHAFMETCCIKNLRSSPQFAMVTSTLPWSYSRKGQGSPWIHLRLGEKRQARLASSITRK</sequence>
<evidence type="ECO:0000256" key="1">
    <source>
        <dbReference type="ARBA" id="ARBA00022737"/>
    </source>
</evidence>
<dbReference type="PROSITE" id="PS50088">
    <property type="entry name" value="ANK_REPEAT"/>
    <property type="match status" value="2"/>
</dbReference>
<evidence type="ECO:0000256" key="3">
    <source>
        <dbReference type="PROSITE-ProRule" id="PRU00023"/>
    </source>
</evidence>
<protein>
    <submittedName>
        <fullName evidence="4">Uncharacterized protein</fullName>
    </submittedName>
</protein>
<evidence type="ECO:0000313" key="5">
    <source>
        <dbReference type="Proteomes" id="UP000019132"/>
    </source>
</evidence>
<dbReference type="eggNOG" id="KOG0504">
    <property type="taxonomic scope" value="Eukaryota"/>
</dbReference>
<reference evidence="4" key="3">
    <citation type="submission" date="2015-02" db="UniProtKB">
        <authorList>
            <consortium name="EnsemblProtists"/>
        </authorList>
    </citation>
    <scope>IDENTIFICATION</scope>
    <source>
        <strain evidence="4">DAOM BR144</strain>
    </source>
</reference>
<evidence type="ECO:0000313" key="4">
    <source>
        <dbReference type="EnsemblProtists" id="PYU1_T014469"/>
    </source>
</evidence>
<dbReference type="Proteomes" id="UP000019132">
    <property type="component" value="Unassembled WGS sequence"/>
</dbReference>
<dbReference type="HOGENOM" id="CLU_988590_0_0_1"/>
<dbReference type="Gene3D" id="1.25.40.20">
    <property type="entry name" value="Ankyrin repeat-containing domain"/>
    <property type="match status" value="1"/>
</dbReference>
<dbReference type="InterPro" id="IPR002110">
    <property type="entry name" value="Ankyrin_rpt"/>
</dbReference>
<dbReference type="SMART" id="SM00248">
    <property type="entry name" value="ANK"/>
    <property type="match status" value="5"/>
</dbReference>
<dbReference type="EMBL" id="GL376589">
    <property type="status" value="NOT_ANNOTATED_CDS"/>
    <property type="molecule type" value="Genomic_DNA"/>
</dbReference>
<proteinExistence type="predicted"/>
<dbReference type="InParanoid" id="K3XB70"/>